<comment type="similarity">
    <text evidence="2 10">Belongs to the peptidase S10 family.</text>
</comment>
<dbReference type="PANTHER" id="PTHR11802:SF87">
    <property type="entry name" value="SERINE CARBOXYPEPTIDASE-LIKE 25"/>
    <property type="match status" value="1"/>
</dbReference>
<dbReference type="EC" id="3.4.16.-" evidence="10"/>
<evidence type="ECO:0000256" key="5">
    <source>
        <dbReference type="ARBA" id="ARBA00022670"/>
    </source>
</evidence>
<organism evidence="11 12">
    <name type="scientific">Salix viminalis</name>
    <name type="common">Common osier</name>
    <name type="synonym">Basket willow</name>
    <dbReference type="NCBI Taxonomy" id="40686"/>
    <lineage>
        <taxon>Eukaryota</taxon>
        <taxon>Viridiplantae</taxon>
        <taxon>Streptophyta</taxon>
        <taxon>Embryophyta</taxon>
        <taxon>Tracheophyta</taxon>
        <taxon>Spermatophyta</taxon>
        <taxon>Magnoliopsida</taxon>
        <taxon>eudicotyledons</taxon>
        <taxon>Gunneridae</taxon>
        <taxon>Pentapetalae</taxon>
        <taxon>rosids</taxon>
        <taxon>fabids</taxon>
        <taxon>Malpighiales</taxon>
        <taxon>Salicaceae</taxon>
        <taxon>Saliceae</taxon>
        <taxon>Salix</taxon>
    </lineage>
</organism>
<dbReference type="SUPFAM" id="SSF53474">
    <property type="entry name" value="alpha/beta-Hydrolases"/>
    <property type="match status" value="1"/>
</dbReference>
<comment type="subcellular location">
    <subcellularLocation>
        <location evidence="1">Secreted</location>
    </subcellularLocation>
</comment>
<dbReference type="Gene3D" id="3.40.50.1820">
    <property type="entry name" value="alpha/beta hydrolase"/>
    <property type="match status" value="1"/>
</dbReference>
<gene>
    <name evidence="11" type="ORF">OIU85_007675</name>
</gene>
<keyword evidence="9" id="KW-0325">Glycoprotein</keyword>
<keyword evidence="6" id="KW-0732">Signal</keyword>
<dbReference type="InterPro" id="IPR001563">
    <property type="entry name" value="Peptidase_S10"/>
</dbReference>
<comment type="caution">
    <text evidence="11">The sequence shown here is derived from an EMBL/GenBank/DDBJ whole genome shotgun (WGS) entry which is preliminary data.</text>
</comment>
<dbReference type="Pfam" id="PF00450">
    <property type="entry name" value="Peptidase_S10"/>
    <property type="match status" value="1"/>
</dbReference>
<dbReference type="Gene3D" id="6.10.250.940">
    <property type="match status" value="1"/>
</dbReference>
<dbReference type="GO" id="GO:0004185">
    <property type="term" value="F:serine-type carboxypeptidase activity"/>
    <property type="evidence" value="ECO:0007669"/>
    <property type="project" value="UniProtKB-UniRule"/>
</dbReference>
<reference evidence="11" key="2">
    <citation type="journal article" date="2023" name="Int. J. Mol. Sci.">
        <title>De Novo Assembly and Annotation of 11 Diverse Shrub Willow (Salix) Genomes Reveals Novel Gene Organization in Sex-Linked Regions.</title>
        <authorList>
            <person name="Hyden B."/>
            <person name="Feng K."/>
            <person name="Yates T.B."/>
            <person name="Jawdy S."/>
            <person name="Cereghino C."/>
            <person name="Smart L.B."/>
            <person name="Muchero W."/>
        </authorList>
    </citation>
    <scope>NUCLEOTIDE SEQUENCE [LARGE SCALE GENOMIC DNA]</scope>
    <source>
        <tissue evidence="11">Shoot tip</tissue>
    </source>
</reference>
<keyword evidence="4 10" id="KW-0121">Carboxypeptidase</keyword>
<evidence type="ECO:0000256" key="6">
    <source>
        <dbReference type="ARBA" id="ARBA00022729"/>
    </source>
</evidence>
<dbReference type="InterPro" id="IPR029058">
    <property type="entry name" value="AB_hydrolase_fold"/>
</dbReference>
<dbReference type="GO" id="GO:0005773">
    <property type="term" value="C:vacuole"/>
    <property type="evidence" value="ECO:0007669"/>
    <property type="project" value="TreeGrafter"/>
</dbReference>
<dbReference type="PRINTS" id="PR00724">
    <property type="entry name" value="CRBOXYPTASEC"/>
</dbReference>
<evidence type="ECO:0000256" key="8">
    <source>
        <dbReference type="ARBA" id="ARBA00023157"/>
    </source>
</evidence>
<evidence type="ECO:0000256" key="1">
    <source>
        <dbReference type="ARBA" id="ARBA00004613"/>
    </source>
</evidence>
<evidence type="ECO:0000313" key="11">
    <source>
        <dbReference type="EMBL" id="KAJ6684003.1"/>
    </source>
</evidence>
<proteinExistence type="inferred from homology"/>
<evidence type="ECO:0000256" key="4">
    <source>
        <dbReference type="ARBA" id="ARBA00022645"/>
    </source>
</evidence>
<dbReference type="EMBL" id="JAPFFL010000013">
    <property type="protein sequence ID" value="KAJ6684003.1"/>
    <property type="molecule type" value="Genomic_DNA"/>
</dbReference>
<evidence type="ECO:0000256" key="10">
    <source>
        <dbReference type="RuleBase" id="RU361156"/>
    </source>
</evidence>
<accession>A0A9Q0SNW9</accession>
<dbReference type="OrthoDB" id="443318at2759"/>
<sequence>MQEMKKMKKQTGYLHFLASPTSLFNNSPAMLPLTKLLVELSFTGSLRLSMTPCLNPWLYGSMEVPVALLWHMALLRRLARLESTRLPQDYTSTSFHGTLWPTSCSWTGVGFSYSNRSSDLFDTGDIRTATDSLEFLVGWMNRFPRYKNREVYLTGESYAGHYVPQLARAIIMYNKRSKHPINLKGFMVGNAVTDNYYDNLGTVTYWWSHAMISDKTYQQLVNTCDFRRQKESDECESLYSYAMDQEFGNIDQPDVQKELHANVTKIPYKWTACSEVLNRNWNDTDVSVLPIYREMLASGLRIWVFSGDVDSVVPVTATRYSLAELKLATKIPWYPWYVKKQGGWTEVYEGLTFATVRGAGHEVPLFKPRAALQLFKSFLKGDPLPKS</sequence>
<dbReference type="Proteomes" id="UP001151529">
    <property type="component" value="Chromosome 17"/>
</dbReference>
<dbReference type="InterPro" id="IPR018202">
    <property type="entry name" value="Ser_caboxypep_ser_AS"/>
</dbReference>
<dbReference type="GO" id="GO:0006508">
    <property type="term" value="P:proteolysis"/>
    <property type="evidence" value="ECO:0007669"/>
    <property type="project" value="UniProtKB-KW"/>
</dbReference>
<dbReference type="InterPro" id="IPR033124">
    <property type="entry name" value="Ser_caboxypep_his_AS"/>
</dbReference>
<keyword evidence="8" id="KW-1015">Disulfide bond</keyword>
<evidence type="ECO:0000256" key="3">
    <source>
        <dbReference type="ARBA" id="ARBA00022525"/>
    </source>
</evidence>
<dbReference type="FunFam" id="3.40.50.11320:FF:000002">
    <property type="entry name" value="Carboxypeptidase"/>
    <property type="match status" value="1"/>
</dbReference>
<keyword evidence="7 10" id="KW-0378">Hydrolase</keyword>
<dbReference type="PROSITE" id="PS00131">
    <property type="entry name" value="CARBOXYPEPT_SER_SER"/>
    <property type="match status" value="1"/>
</dbReference>
<dbReference type="AlphaFoldDB" id="A0A9Q0SNW9"/>
<reference evidence="11" key="1">
    <citation type="submission" date="2022-11" db="EMBL/GenBank/DDBJ databases">
        <authorList>
            <person name="Hyden B.L."/>
            <person name="Feng K."/>
            <person name="Yates T."/>
            <person name="Jawdy S."/>
            <person name="Smart L.B."/>
            <person name="Muchero W."/>
        </authorList>
    </citation>
    <scope>NUCLEOTIDE SEQUENCE</scope>
    <source>
        <tissue evidence="11">Shoot tip</tissue>
    </source>
</reference>
<evidence type="ECO:0000256" key="2">
    <source>
        <dbReference type="ARBA" id="ARBA00009431"/>
    </source>
</evidence>
<evidence type="ECO:0000313" key="12">
    <source>
        <dbReference type="Proteomes" id="UP001151529"/>
    </source>
</evidence>
<dbReference type="PROSITE" id="PS00560">
    <property type="entry name" value="CARBOXYPEPT_SER_HIS"/>
    <property type="match status" value="1"/>
</dbReference>
<keyword evidence="5 10" id="KW-0645">Protease</keyword>
<dbReference type="PANTHER" id="PTHR11802">
    <property type="entry name" value="SERINE PROTEASE FAMILY S10 SERINE CARBOXYPEPTIDASE"/>
    <property type="match status" value="1"/>
</dbReference>
<evidence type="ECO:0000256" key="9">
    <source>
        <dbReference type="ARBA" id="ARBA00023180"/>
    </source>
</evidence>
<protein>
    <recommendedName>
        <fullName evidence="10">Carboxypeptidase</fullName>
        <ecNumber evidence="10">3.4.16.-</ecNumber>
    </recommendedName>
</protein>
<keyword evidence="3" id="KW-0964">Secreted</keyword>
<evidence type="ECO:0000256" key="7">
    <source>
        <dbReference type="ARBA" id="ARBA00022801"/>
    </source>
</evidence>
<dbReference type="GO" id="GO:0005576">
    <property type="term" value="C:extracellular region"/>
    <property type="evidence" value="ECO:0007669"/>
    <property type="project" value="UniProtKB-SubCell"/>
</dbReference>
<dbReference type="Gene3D" id="3.40.50.11320">
    <property type="match status" value="1"/>
</dbReference>
<keyword evidence="12" id="KW-1185">Reference proteome</keyword>
<name>A0A9Q0SNW9_SALVM</name>